<organism evidence="6 7">
    <name type="scientific">Paracoccus haematequi</name>
    <dbReference type="NCBI Taxonomy" id="2491866"/>
    <lineage>
        <taxon>Bacteria</taxon>
        <taxon>Pseudomonadati</taxon>
        <taxon>Pseudomonadota</taxon>
        <taxon>Alphaproteobacteria</taxon>
        <taxon>Rhodobacterales</taxon>
        <taxon>Paracoccaceae</taxon>
        <taxon>Paracoccus</taxon>
    </lineage>
</organism>
<name>A0A447IR36_9RHOB</name>
<evidence type="ECO:0000259" key="5">
    <source>
        <dbReference type="PROSITE" id="PS50887"/>
    </source>
</evidence>
<comment type="caution">
    <text evidence="3">Lacks conserved residue(s) required for the propagation of feature annotation.</text>
</comment>
<dbReference type="EMBL" id="UZWE01000046">
    <property type="protein sequence ID" value="VDS09938.1"/>
    <property type="molecule type" value="Genomic_DNA"/>
</dbReference>
<dbReference type="Pfam" id="PF00990">
    <property type="entry name" value="GGDEF"/>
    <property type="match status" value="1"/>
</dbReference>
<proteinExistence type="predicted"/>
<sequence>MTARILIAESSATSRISLKVRLSGACYDVLTAADADEFLSQLRLGRPDLILLGPGFTGLRLADTFQLVSMERPRTPVLVMADGERRVEALEAGAAAVLDPRVEEQMLLARVRGLLRDAEADDAPDFSLAEDAGGFAHAPSGNVVLVADQPGRAQRWRHLLQPRLNCRFAIASPDETLSAAAQGDAADLYIIAADIDRKGDGLRLLSELRSRNGSKEAGFAVLVAPEREELCAIALDLGAGEVLPLDPAEDNNAEIAALALRNQLDRKRRADSRREEMKRNMAWAMSDPLTGLHNRRYALPRLAEIARGAMKRQDGFAVMALDLDRFKTINDNFGHAAGDAVLCDVARRVDSIVSNQGLTARLGGEEFLVVLPHATEAEAHRMAEEIRRAVETRPTLLPPISGGGEVQATLSIGVAFEQAPFHISRPDILAEIALERADRAMIAAKSLGRNRVLLAPTQPVH</sequence>
<dbReference type="GO" id="GO:0000160">
    <property type="term" value="P:phosphorelay signal transduction system"/>
    <property type="evidence" value="ECO:0007669"/>
    <property type="project" value="InterPro"/>
</dbReference>
<protein>
    <recommendedName>
        <fullName evidence="1">diguanylate cyclase</fullName>
        <ecNumber evidence="1">2.7.7.65</ecNumber>
    </recommendedName>
</protein>
<dbReference type="PROSITE" id="PS50887">
    <property type="entry name" value="GGDEF"/>
    <property type="match status" value="1"/>
</dbReference>
<dbReference type="PANTHER" id="PTHR45138:SF9">
    <property type="entry name" value="DIGUANYLATE CYCLASE DGCM-RELATED"/>
    <property type="match status" value="1"/>
</dbReference>
<feature type="domain" description="Response regulatory" evidence="4">
    <location>
        <begin position="4"/>
        <end position="115"/>
    </location>
</feature>
<gene>
    <name evidence="6" type="primary">pleD</name>
    <name evidence="6" type="ORF">PARHAE_03148</name>
</gene>
<dbReference type="NCBIfam" id="TIGR00254">
    <property type="entry name" value="GGDEF"/>
    <property type="match status" value="1"/>
</dbReference>
<dbReference type="InterPro" id="IPR043128">
    <property type="entry name" value="Rev_trsase/Diguanyl_cyclase"/>
</dbReference>
<dbReference type="SUPFAM" id="SSF52172">
    <property type="entry name" value="CheY-like"/>
    <property type="match status" value="1"/>
</dbReference>
<accession>A0A447IR36</accession>
<dbReference type="SMART" id="SM00267">
    <property type="entry name" value="GGDEF"/>
    <property type="match status" value="1"/>
</dbReference>
<evidence type="ECO:0000256" key="3">
    <source>
        <dbReference type="PROSITE-ProRule" id="PRU00169"/>
    </source>
</evidence>
<comment type="catalytic activity">
    <reaction evidence="2">
        <text>2 GTP = 3',3'-c-di-GMP + 2 diphosphate</text>
        <dbReference type="Rhea" id="RHEA:24898"/>
        <dbReference type="ChEBI" id="CHEBI:33019"/>
        <dbReference type="ChEBI" id="CHEBI:37565"/>
        <dbReference type="ChEBI" id="CHEBI:58805"/>
        <dbReference type="EC" id="2.7.7.65"/>
    </reaction>
</comment>
<dbReference type="InterPro" id="IPR011006">
    <property type="entry name" value="CheY-like_superfamily"/>
</dbReference>
<evidence type="ECO:0000256" key="2">
    <source>
        <dbReference type="ARBA" id="ARBA00034247"/>
    </source>
</evidence>
<evidence type="ECO:0000259" key="4">
    <source>
        <dbReference type="PROSITE" id="PS50110"/>
    </source>
</evidence>
<dbReference type="CDD" id="cd00156">
    <property type="entry name" value="REC"/>
    <property type="match status" value="1"/>
</dbReference>
<dbReference type="SUPFAM" id="SSF55073">
    <property type="entry name" value="Nucleotide cyclase"/>
    <property type="match status" value="1"/>
</dbReference>
<dbReference type="InterPro" id="IPR001789">
    <property type="entry name" value="Sig_transdc_resp-reg_receiver"/>
</dbReference>
<dbReference type="FunFam" id="3.30.70.270:FF:000001">
    <property type="entry name" value="Diguanylate cyclase domain protein"/>
    <property type="match status" value="1"/>
</dbReference>
<dbReference type="SMART" id="SM00448">
    <property type="entry name" value="REC"/>
    <property type="match status" value="1"/>
</dbReference>
<evidence type="ECO:0000313" key="7">
    <source>
        <dbReference type="Proteomes" id="UP000270743"/>
    </source>
</evidence>
<dbReference type="PANTHER" id="PTHR45138">
    <property type="entry name" value="REGULATORY COMPONENTS OF SENSORY TRANSDUCTION SYSTEM"/>
    <property type="match status" value="1"/>
</dbReference>
<evidence type="ECO:0000256" key="1">
    <source>
        <dbReference type="ARBA" id="ARBA00012528"/>
    </source>
</evidence>
<dbReference type="Gene3D" id="3.40.50.2300">
    <property type="match status" value="1"/>
</dbReference>
<dbReference type="InterPro" id="IPR029787">
    <property type="entry name" value="Nucleotide_cyclase"/>
</dbReference>
<dbReference type="PROSITE" id="PS50110">
    <property type="entry name" value="RESPONSE_REGULATORY"/>
    <property type="match status" value="1"/>
</dbReference>
<dbReference type="EC" id="2.7.7.65" evidence="1"/>
<dbReference type="InterPro" id="IPR050469">
    <property type="entry name" value="Diguanylate_Cyclase"/>
</dbReference>
<dbReference type="CDD" id="cd01949">
    <property type="entry name" value="GGDEF"/>
    <property type="match status" value="1"/>
</dbReference>
<dbReference type="InterPro" id="IPR000160">
    <property type="entry name" value="GGDEF_dom"/>
</dbReference>
<dbReference type="Gene3D" id="3.30.70.270">
    <property type="match status" value="1"/>
</dbReference>
<evidence type="ECO:0000313" key="6">
    <source>
        <dbReference type="EMBL" id="VDS09938.1"/>
    </source>
</evidence>
<dbReference type="AlphaFoldDB" id="A0A447IR36"/>
<keyword evidence="7" id="KW-1185">Reference proteome</keyword>
<feature type="domain" description="GGDEF" evidence="5">
    <location>
        <begin position="314"/>
        <end position="457"/>
    </location>
</feature>
<reference evidence="6 7" key="1">
    <citation type="submission" date="2018-12" db="EMBL/GenBank/DDBJ databases">
        <authorList>
            <person name="Criscuolo A."/>
        </authorList>
    </citation>
    <scope>NUCLEOTIDE SEQUENCE [LARGE SCALE GENOMIC DNA]</scope>
    <source>
        <strain evidence="6">ACIP1116241</strain>
    </source>
</reference>
<dbReference type="GO" id="GO:0052621">
    <property type="term" value="F:diguanylate cyclase activity"/>
    <property type="evidence" value="ECO:0007669"/>
    <property type="project" value="UniProtKB-EC"/>
</dbReference>
<dbReference type="OrthoDB" id="9812260at2"/>
<dbReference type="RefSeq" id="WP_126155547.1">
    <property type="nucleotide sequence ID" value="NZ_UZWE01000046.1"/>
</dbReference>
<dbReference type="Proteomes" id="UP000270743">
    <property type="component" value="Unassembled WGS sequence"/>
</dbReference>